<comment type="caution">
    <text evidence="2">The sequence shown here is derived from an EMBL/GenBank/DDBJ whole genome shotgun (WGS) entry which is preliminary data.</text>
</comment>
<protein>
    <submittedName>
        <fullName evidence="2">Uncharacterized protein</fullName>
    </submittedName>
</protein>
<proteinExistence type="predicted"/>
<name>A0A7J7IDR8_9RHOD</name>
<keyword evidence="3" id="KW-1185">Reference proteome</keyword>
<feature type="compositionally biased region" description="Basic and acidic residues" evidence="1">
    <location>
        <begin position="21"/>
        <end position="45"/>
    </location>
</feature>
<evidence type="ECO:0000256" key="1">
    <source>
        <dbReference type="SAM" id="MobiDB-lite"/>
    </source>
</evidence>
<gene>
    <name evidence="2" type="ORF">F1559_001004</name>
</gene>
<feature type="region of interest" description="Disordered" evidence="1">
    <location>
        <begin position="1"/>
        <end position="84"/>
    </location>
</feature>
<organism evidence="2 3">
    <name type="scientific">Cyanidiococcus yangmingshanensis</name>
    <dbReference type="NCBI Taxonomy" id="2690220"/>
    <lineage>
        <taxon>Eukaryota</taxon>
        <taxon>Rhodophyta</taxon>
        <taxon>Bangiophyceae</taxon>
        <taxon>Cyanidiales</taxon>
        <taxon>Cyanidiaceae</taxon>
        <taxon>Cyanidiococcus</taxon>
    </lineage>
</organism>
<evidence type="ECO:0000313" key="3">
    <source>
        <dbReference type="Proteomes" id="UP000530660"/>
    </source>
</evidence>
<dbReference type="Proteomes" id="UP000530660">
    <property type="component" value="Unassembled WGS sequence"/>
</dbReference>
<feature type="compositionally biased region" description="Polar residues" evidence="1">
    <location>
        <begin position="1"/>
        <end position="20"/>
    </location>
</feature>
<sequence length="301" mass="33401">MVTRKTQSNASDADVSGSTETWRRNTTDEASDPKFIENTLEHARANEYASSSDPVPADAHSERGPSPGPGPFAHRMRGPRDPPLVPLNETAFGAFVIERIATRYGIRADTLETHLYCRVYRDQCSETPSKRLRLHWLTDSVRAMLASHRHRPERLLLAGIRAFEAMELHQSNSDTRDESKFWFRIVHEAVPTLLPHIAPERVITLPATDLKTLLRETCLSSNQLGFRLSLIANIRTRTYLENLSLGPVILGGTLVPAVTGAQEAKIPLFLSAWKTSVHSISLFVPSEEAQAIGRALADPPA</sequence>
<reference evidence="2 3" key="1">
    <citation type="journal article" date="2020" name="J. Phycol.">
        <title>Comparative genome analysis reveals Cyanidiococcus gen. nov., a new extremophilic red algal genus sister to Cyanidioschyzon (Cyanidioschyzonaceae, Rhodophyta).</title>
        <authorList>
            <person name="Liu S.-L."/>
            <person name="Chiang Y.-R."/>
            <person name="Yoon H.S."/>
            <person name="Fu H.-Y."/>
        </authorList>
    </citation>
    <scope>NUCLEOTIDE SEQUENCE [LARGE SCALE GENOMIC DNA]</scope>
    <source>
        <strain evidence="2 3">THAL066</strain>
    </source>
</reference>
<dbReference type="EMBL" id="VWRR01000017">
    <property type="protein sequence ID" value="KAF6000829.1"/>
    <property type="molecule type" value="Genomic_DNA"/>
</dbReference>
<dbReference type="AlphaFoldDB" id="A0A7J7IDR8"/>
<accession>A0A7J7IDR8</accession>
<evidence type="ECO:0000313" key="2">
    <source>
        <dbReference type="EMBL" id="KAF6000829.1"/>
    </source>
</evidence>